<keyword evidence="3" id="KW-1185">Reference proteome</keyword>
<evidence type="ECO:0000256" key="1">
    <source>
        <dbReference type="SAM" id="MobiDB-lite"/>
    </source>
</evidence>
<evidence type="ECO:0000313" key="2">
    <source>
        <dbReference type="EMBL" id="MEA5477327.1"/>
    </source>
</evidence>
<comment type="caution">
    <text evidence="2">The sequence shown here is derived from an EMBL/GenBank/DDBJ whole genome shotgun (WGS) entry which is preliminary data.</text>
</comment>
<organism evidence="2 3">
    <name type="scientific">Pseudanabaena galeata UHCC 0370</name>
    <dbReference type="NCBI Taxonomy" id="3110310"/>
    <lineage>
        <taxon>Bacteria</taxon>
        <taxon>Bacillati</taxon>
        <taxon>Cyanobacteriota</taxon>
        <taxon>Cyanophyceae</taxon>
        <taxon>Pseudanabaenales</taxon>
        <taxon>Pseudanabaenaceae</taxon>
        <taxon>Pseudanabaena</taxon>
    </lineage>
</organism>
<feature type="region of interest" description="Disordered" evidence="1">
    <location>
        <begin position="144"/>
        <end position="258"/>
    </location>
</feature>
<feature type="compositionally biased region" description="Polar residues" evidence="1">
    <location>
        <begin position="234"/>
        <end position="257"/>
    </location>
</feature>
<feature type="compositionally biased region" description="Polar residues" evidence="1">
    <location>
        <begin position="144"/>
        <end position="159"/>
    </location>
</feature>
<sequence>MSREVIQDFLHSAGVVGIALTNRRMRPYFYGLNAVEIRTKQALGQGVLQVVENVPEGFESFEFHFSGHVVFIYKLTHGLVLLVLTDSDLKVVDYRRGITKIKYLIETDTYNTVAYFKLLLGSVTQHSLPSSNWKASEANANIQATGQESSTIQSFTNPTVHPKSEDIPSTVNTRTQTDKQHKAISNTRASTTASNTNLRASSTASTTGQSQSNPNKPQTPPTSAATSSVSTPTNRAGVNNNPTKATDSPTKSVSAKTDPQEYKLDELLSALNKLSHFTTQYLGKVVVTNYWKSTRPASSWLAEFEVDRSGQISYPKQAAIACTPEQIQQIQAWVSAYIKRCKQVIRNFDQMLEQDCLSDRQRQILL</sequence>
<accession>A0ABU5TGS9</accession>
<feature type="compositionally biased region" description="Low complexity" evidence="1">
    <location>
        <begin position="221"/>
        <end position="233"/>
    </location>
</feature>
<dbReference type="RefSeq" id="WP_323260810.1">
    <property type="nucleotide sequence ID" value="NZ_JAYGIE010000022.1"/>
</dbReference>
<dbReference type="Proteomes" id="UP001301388">
    <property type="component" value="Unassembled WGS sequence"/>
</dbReference>
<name>A0ABU5TGS9_9CYAN</name>
<gene>
    <name evidence="2" type="ORF">VB774_06810</name>
</gene>
<protein>
    <submittedName>
        <fullName evidence="2">Uncharacterized protein</fullName>
    </submittedName>
</protein>
<dbReference type="EMBL" id="JAYGIE010000022">
    <property type="protein sequence ID" value="MEA5477327.1"/>
    <property type="molecule type" value="Genomic_DNA"/>
</dbReference>
<feature type="compositionally biased region" description="Low complexity" evidence="1">
    <location>
        <begin position="183"/>
        <end position="212"/>
    </location>
</feature>
<proteinExistence type="predicted"/>
<evidence type="ECO:0000313" key="3">
    <source>
        <dbReference type="Proteomes" id="UP001301388"/>
    </source>
</evidence>
<reference evidence="2 3" key="1">
    <citation type="submission" date="2023-12" db="EMBL/GenBank/DDBJ databases">
        <title>Baltic Sea Cyanobacteria.</title>
        <authorList>
            <person name="Delbaje E."/>
            <person name="Fewer D.P."/>
            <person name="Shishido T.K."/>
        </authorList>
    </citation>
    <scope>NUCLEOTIDE SEQUENCE [LARGE SCALE GENOMIC DNA]</scope>
    <source>
        <strain evidence="2 3">UHCC 0370</strain>
    </source>
</reference>